<protein>
    <submittedName>
        <fullName evidence="2">Spore germination protein</fullName>
    </submittedName>
</protein>
<dbReference type="RefSeq" id="WP_268004375.1">
    <property type="nucleotide sequence ID" value="NZ_BSUT01000001.1"/>
</dbReference>
<organism evidence="2 3">
    <name type="scientific">Alicyclobacillus fastidiosus</name>
    <dbReference type="NCBI Taxonomy" id="392011"/>
    <lineage>
        <taxon>Bacteria</taxon>
        <taxon>Bacillati</taxon>
        <taxon>Bacillota</taxon>
        <taxon>Bacilli</taxon>
        <taxon>Bacillales</taxon>
        <taxon>Alicyclobacillaceae</taxon>
        <taxon>Alicyclobacillus</taxon>
    </lineage>
</organism>
<sequence>MNPLHPDIHPDSERQYEVFDEHIEKNKQILMDVFKNCSDVVFRQVQIQHHSSLLLVYVDGLIDTKVLEGMILNPLMSHGLPDSLGDIRTVAEMLTKQMVPVGQTKLDRRRVDPGATLGHDWSSYTHCKRQ</sequence>
<evidence type="ECO:0000313" key="2">
    <source>
        <dbReference type="EMBL" id="WAH40476.1"/>
    </source>
</evidence>
<gene>
    <name evidence="2" type="ORF">NZD89_19375</name>
</gene>
<evidence type="ECO:0000256" key="1">
    <source>
        <dbReference type="ARBA" id="ARBA00023136"/>
    </source>
</evidence>
<name>A0ABY6ZE08_9BACL</name>
<keyword evidence="1" id="KW-0472">Membrane</keyword>
<proteinExistence type="predicted"/>
<dbReference type="EMBL" id="CP104067">
    <property type="protein sequence ID" value="WAH40476.1"/>
    <property type="molecule type" value="Genomic_DNA"/>
</dbReference>
<accession>A0ABY6ZE08</accession>
<reference evidence="2" key="1">
    <citation type="submission" date="2022-08" db="EMBL/GenBank/DDBJ databases">
        <title>Alicyclobacillus fastidiosus DSM 17978, complete genome.</title>
        <authorList>
            <person name="Wang Q."/>
            <person name="Cai R."/>
            <person name="Wang Z."/>
        </authorList>
    </citation>
    <scope>NUCLEOTIDE SEQUENCE</scope>
    <source>
        <strain evidence="2">DSM 17978</strain>
    </source>
</reference>
<evidence type="ECO:0000313" key="3">
    <source>
        <dbReference type="Proteomes" id="UP001164761"/>
    </source>
</evidence>
<dbReference type="Proteomes" id="UP001164761">
    <property type="component" value="Chromosome"/>
</dbReference>
<dbReference type="InterPro" id="IPR004995">
    <property type="entry name" value="Spore_Ger"/>
</dbReference>
<dbReference type="Pfam" id="PF03323">
    <property type="entry name" value="GerA"/>
    <property type="match status" value="1"/>
</dbReference>
<keyword evidence="3" id="KW-1185">Reference proteome</keyword>